<name>A0A0V1KU71_9BILA</name>
<dbReference type="PANTHER" id="PTHR46599:SF3">
    <property type="entry name" value="PIGGYBAC TRANSPOSABLE ELEMENT-DERIVED PROTEIN 4"/>
    <property type="match status" value="1"/>
</dbReference>
<feature type="region of interest" description="Disordered" evidence="1">
    <location>
        <begin position="20"/>
        <end position="60"/>
    </location>
</feature>
<dbReference type="EMBL" id="JYDW01000245">
    <property type="protein sequence ID" value="KRZ50923.1"/>
    <property type="molecule type" value="Genomic_DNA"/>
</dbReference>
<accession>A0A0V1KU71</accession>
<organism evidence="3 4">
    <name type="scientific">Trichinella nativa</name>
    <dbReference type="NCBI Taxonomy" id="6335"/>
    <lineage>
        <taxon>Eukaryota</taxon>
        <taxon>Metazoa</taxon>
        <taxon>Ecdysozoa</taxon>
        <taxon>Nematoda</taxon>
        <taxon>Enoplea</taxon>
        <taxon>Dorylaimia</taxon>
        <taxon>Trichinellida</taxon>
        <taxon>Trichinellidae</taxon>
        <taxon>Trichinella</taxon>
    </lineage>
</organism>
<dbReference type="AlphaFoldDB" id="A0A0V1KU71"/>
<feature type="domain" description="PiggyBac transposable element-derived protein" evidence="2">
    <location>
        <begin position="146"/>
        <end position="238"/>
    </location>
</feature>
<keyword evidence="4" id="KW-1185">Reference proteome</keyword>
<dbReference type="PANTHER" id="PTHR46599">
    <property type="entry name" value="PIGGYBAC TRANSPOSABLE ELEMENT-DERIVED PROTEIN 4"/>
    <property type="match status" value="1"/>
</dbReference>
<protein>
    <submittedName>
        <fullName evidence="3">PiggyBac transposable element-derived protein 2</fullName>
    </submittedName>
</protein>
<gene>
    <name evidence="3" type="primary">PGBD2</name>
    <name evidence="3" type="ORF">T02_14570</name>
</gene>
<evidence type="ECO:0000313" key="4">
    <source>
        <dbReference type="Proteomes" id="UP000054721"/>
    </source>
</evidence>
<evidence type="ECO:0000259" key="2">
    <source>
        <dbReference type="Pfam" id="PF13843"/>
    </source>
</evidence>
<evidence type="ECO:0000313" key="3">
    <source>
        <dbReference type="EMBL" id="KRZ50923.1"/>
    </source>
</evidence>
<evidence type="ECO:0000256" key="1">
    <source>
        <dbReference type="SAM" id="MobiDB-lite"/>
    </source>
</evidence>
<dbReference type="Proteomes" id="UP000054721">
    <property type="component" value="Unassembled WGS sequence"/>
</dbReference>
<reference evidence="3 4" key="1">
    <citation type="submission" date="2015-05" db="EMBL/GenBank/DDBJ databases">
        <title>Evolution of Trichinella species and genotypes.</title>
        <authorList>
            <person name="Korhonen P.K."/>
            <person name="Edoardo P."/>
            <person name="Giuseppe L.R."/>
            <person name="Gasser R.B."/>
        </authorList>
    </citation>
    <scope>NUCLEOTIDE SEQUENCE [LARGE SCALE GENOMIC DNA]</scope>
    <source>
        <strain evidence="3">ISS10</strain>
    </source>
</reference>
<feature type="compositionally biased region" description="Acidic residues" evidence="1">
    <location>
        <begin position="26"/>
        <end position="38"/>
    </location>
</feature>
<dbReference type="OrthoDB" id="5915190at2759"/>
<dbReference type="Pfam" id="PF13843">
    <property type="entry name" value="DDE_Tnp_1_7"/>
    <property type="match status" value="1"/>
</dbReference>
<sequence>MNFDTVFRETRSGRNVRQIIVQPDPDVSEPDTVSEDELDHTFQQSNISSGDEVIEEDDASTDSRRKSYIWRRRPFNPKTEPFIESDEEIPSVLRPIEYFRMYFTPQLLSHISFETNRKATQSLYSNLVTAVAEIEVLIGMLITMDISNCMSRNRFETLLRFLHFNDNDKVVMDGNHPDYDRSYKIRPLIESIRKTCLEETPGELQSVDEHIIPYKGKMKYYIPRNPDKWHLKVIARCGKMDSTMTFGCVMEWRQK</sequence>
<comment type="caution">
    <text evidence="3">The sequence shown here is derived from an EMBL/GenBank/DDBJ whole genome shotgun (WGS) entry which is preliminary data.</text>
</comment>
<proteinExistence type="predicted"/>
<dbReference type="STRING" id="6335.A0A0V1KU71"/>
<dbReference type="InterPro" id="IPR029526">
    <property type="entry name" value="PGBD"/>
</dbReference>